<dbReference type="EMBL" id="CP076456">
    <property type="protein sequence ID" value="QWQ36066.1"/>
    <property type="molecule type" value="Genomic_DNA"/>
</dbReference>
<dbReference type="AlphaFoldDB" id="A0A975PET2"/>
<accession>A0A975PET2</accession>
<evidence type="ECO:0000313" key="2">
    <source>
        <dbReference type="EMBL" id="QWQ36066.1"/>
    </source>
</evidence>
<evidence type="ECO:0000259" key="1">
    <source>
        <dbReference type="PROSITE" id="PS51186"/>
    </source>
</evidence>
<organism evidence="2 3">
    <name type="scientific">Arthrobacter sunyaminii</name>
    <dbReference type="NCBI Taxonomy" id="2816859"/>
    <lineage>
        <taxon>Bacteria</taxon>
        <taxon>Bacillati</taxon>
        <taxon>Actinomycetota</taxon>
        <taxon>Actinomycetes</taxon>
        <taxon>Micrococcales</taxon>
        <taxon>Micrococcaceae</taxon>
        <taxon>Arthrobacter</taxon>
    </lineage>
</organism>
<proteinExistence type="predicted"/>
<dbReference type="Pfam" id="PF13302">
    <property type="entry name" value="Acetyltransf_3"/>
    <property type="match status" value="1"/>
</dbReference>
<name>A0A975PET2_9MICC</name>
<gene>
    <name evidence="2" type="ORF">KG104_16760</name>
</gene>
<dbReference type="InterPro" id="IPR000182">
    <property type="entry name" value="GNAT_dom"/>
</dbReference>
<keyword evidence="3" id="KW-1185">Reference proteome</keyword>
<dbReference type="PROSITE" id="PS51186">
    <property type="entry name" value="GNAT"/>
    <property type="match status" value="1"/>
</dbReference>
<sequence>MVINFRLMAESESEAEAIVQFLTSNSFPFHMTAQHTAESAREAVDSGRFWSQESVGYWIVADAKTVGMVVLDDLEEDTPMFDLRLAEDFRGRGLGPQVLKALCSLVFEEFPDPVRFEGQTREDNVAMRKTFVRAGFLKEAHYRLGWPTADGTRVASVAYAILRQDWENNETTLFEWDDLHQTYR</sequence>
<dbReference type="SUPFAM" id="SSF55729">
    <property type="entry name" value="Acyl-CoA N-acyltransferases (Nat)"/>
    <property type="match status" value="1"/>
</dbReference>
<reference evidence="2" key="1">
    <citation type="submission" date="2021-06" db="EMBL/GenBank/DDBJ databases">
        <title>Novel species in genus Arthrobacter.</title>
        <authorList>
            <person name="Zhang G."/>
        </authorList>
    </citation>
    <scope>NUCLEOTIDE SEQUENCE</scope>
    <source>
        <strain evidence="2">Zg-ZUI122</strain>
    </source>
</reference>
<dbReference type="GO" id="GO:0016747">
    <property type="term" value="F:acyltransferase activity, transferring groups other than amino-acyl groups"/>
    <property type="evidence" value="ECO:0007669"/>
    <property type="project" value="InterPro"/>
</dbReference>
<protein>
    <submittedName>
        <fullName evidence="2">GNAT family N-acetyltransferase</fullName>
    </submittedName>
</protein>
<dbReference type="Gene3D" id="3.40.630.30">
    <property type="match status" value="1"/>
</dbReference>
<feature type="domain" description="N-acetyltransferase" evidence="1">
    <location>
        <begin position="3"/>
        <end position="164"/>
    </location>
</feature>
<dbReference type="RefSeq" id="WP_207348284.1">
    <property type="nucleotide sequence ID" value="NZ_CP076456.1"/>
</dbReference>
<dbReference type="KEGG" id="asun:KG104_16760"/>
<dbReference type="InterPro" id="IPR016181">
    <property type="entry name" value="Acyl_CoA_acyltransferase"/>
</dbReference>
<dbReference type="Proteomes" id="UP000680588">
    <property type="component" value="Chromosome"/>
</dbReference>
<evidence type="ECO:0000313" key="3">
    <source>
        <dbReference type="Proteomes" id="UP000680588"/>
    </source>
</evidence>